<evidence type="ECO:0000313" key="1">
    <source>
        <dbReference type="EMBL" id="MEO3955507.1"/>
    </source>
</evidence>
<dbReference type="EMBL" id="JBDQQU010000012">
    <property type="protein sequence ID" value="MEO3955507.1"/>
    <property type="molecule type" value="Genomic_DNA"/>
</dbReference>
<accession>A0ABV0H6S4</accession>
<dbReference type="RefSeq" id="WP_346195639.1">
    <property type="nucleotide sequence ID" value="NZ_JBDJHV010000026.1"/>
</dbReference>
<organism evidence="1 2">
    <name type="scientific">Chromobacterium piscinae</name>
    <dbReference type="NCBI Taxonomy" id="686831"/>
    <lineage>
        <taxon>Bacteria</taxon>
        <taxon>Pseudomonadati</taxon>
        <taxon>Pseudomonadota</taxon>
        <taxon>Betaproteobacteria</taxon>
        <taxon>Neisseriales</taxon>
        <taxon>Chromobacteriaceae</taxon>
        <taxon>Chromobacterium</taxon>
    </lineage>
</organism>
<evidence type="ECO:0000313" key="2">
    <source>
        <dbReference type="Proteomes" id="UP001438292"/>
    </source>
</evidence>
<reference evidence="1 2" key="1">
    <citation type="submission" date="2024-05" db="EMBL/GenBank/DDBJ databases">
        <authorList>
            <person name="De Oliveira J.P."/>
            <person name="Noriler S.A."/>
            <person name="De Oliveira A.G."/>
            <person name="Sipoli D.S."/>
        </authorList>
    </citation>
    <scope>NUCLEOTIDE SEQUENCE [LARGE SCALE GENOMIC DNA]</scope>
    <source>
        <strain evidence="1 2">LABIM186</strain>
    </source>
</reference>
<proteinExistence type="predicted"/>
<name>A0ABV0H6S4_9NEIS</name>
<protein>
    <submittedName>
        <fullName evidence="1">Uncharacterized protein</fullName>
    </submittedName>
</protein>
<keyword evidence="2" id="KW-1185">Reference proteome</keyword>
<gene>
    <name evidence="1" type="ORF">ABH309_13695</name>
</gene>
<dbReference type="Proteomes" id="UP001438292">
    <property type="component" value="Unassembled WGS sequence"/>
</dbReference>
<sequence length="133" mass="14576">MASKRSSSHRIAQQLIQPGLDTLAAIRQGEVDMTMLVNLHMLTRLAERARQRKMVAPVPGVLDAIVHPIAATFYDDDPVVIRPQALEQAERWIRTLRDQLGRASAANLQGLIEELIEAADQQAALTASASADE</sequence>
<comment type="caution">
    <text evidence="1">The sequence shown here is derived from an EMBL/GenBank/DDBJ whole genome shotgun (WGS) entry which is preliminary data.</text>
</comment>